<evidence type="ECO:0000313" key="2">
    <source>
        <dbReference type="EMBL" id="JAH06364.1"/>
    </source>
</evidence>
<reference evidence="2" key="1">
    <citation type="submission" date="2014-11" db="EMBL/GenBank/DDBJ databases">
        <authorList>
            <person name="Amaro Gonzalez C."/>
        </authorList>
    </citation>
    <scope>NUCLEOTIDE SEQUENCE</scope>
</reference>
<dbReference type="EMBL" id="GBXM01102213">
    <property type="protein sequence ID" value="JAH06364.1"/>
    <property type="molecule type" value="Transcribed_RNA"/>
</dbReference>
<feature type="transmembrane region" description="Helical" evidence="1">
    <location>
        <begin position="7"/>
        <end position="26"/>
    </location>
</feature>
<keyword evidence="1" id="KW-0812">Transmembrane</keyword>
<sequence length="32" mass="3741">MNMKQKVLSISLNCMVLCAYMFYNFTETGIFV</sequence>
<name>A0A0E9PPE6_ANGAN</name>
<dbReference type="AlphaFoldDB" id="A0A0E9PPE6"/>
<reference evidence="2" key="2">
    <citation type="journal article" date="2015" name="Fish Shellfish Immunol.">
        <title>Early steps in the European eel (Anguilla anguilla)-Vibrio vulnificus interaction in the gills: Role of the RtxA13 toxin.</title>
        <authorList>
            <person name="Callol A."/>
            <person name="Pajuelo D."/>
            <person name="Ebbesson L."/>
            <person name="Teles M."/>
            <person name="MacKenzie S."/>
            <person name="Amaro C."/>
        </authorList>
    </citation>
    <scope>NUCLEOTIDE SEQUENCE</scope>
</reference>
<protein>
    <submittedName>
        <fullName evidence="2">Uncharacterized protein</fullName>
    </submittedName>
</protein>
<proteinExistence type="predicted"/>
<keyword evidence="1" id="KW-0472">Membrane</keyword>
<accession>A0A0E9PPE6</accession>
<keyword evidence="1" id="KW-1133">Transmembrane helix</keyword>
<evidence type="ECO:0000256" key="1">
    <source>
        <dbReference type="SAM" id="Phobius"/>
    </source>
</evidence>
<organism evidence="2">
    <name type="scientific">Anguilla anguilla</name>
    <name type="common">European freshwater eel</name>
    <name type="synonym">Muraena anguilla</name>
    <dbReference type="NCBI Taxonomy" id="7936"/>
    <lineage>
        <taxon>Eukaryota</taxon>
        <taxon>Metazoa</taxon>
        <taxon>Chordata</taxon>
        <taxon>Craniata</taxon>
        <taxon>Vertebrata</taxon>
        <taxon>Euteleostomi</taxon>
        <taxon>Actinopterygii</taxon>
        <taxon>Neopterygii</taxon>
        <taxon>Teleostei</taxon>
        <taxon>Anguilliformes</taxon>
        <taxon>Anguillidae</taxon>
        <taxon>Anguilla</taxon>
    </lineage>
</organism>